<feature type="transmembrane region" description="Helical" evidence="13">
    <location>
        <begin position="175"/>
        <end position="199"/>
    </location>
</feature>
<name>A0AA88NQV4_TACVA</name>
<keyword evidence="13" id="KW-0472">Membrane</keyword>
<feature type="domain" description="SEA" evidence="15">
    <location>
        <begin position="40"/>
        <end position="155"/>
    </location>
</feature>
<keyword evidence="6" id="KW-0963">Cytoplasm</keyword>
<dbReference type="Gene3D" id="3.30.70.960">
    <property type="entry name" value="SEA domain"/>
    <property type="match status" value="1"/>
</dbReference>
<evidence type="ECO:0000256" key="5">
    <source>
        <dbReference type="ARBA" id="ARBA00022475"/>
    </source>
</evidence>
<organism evidence="16 17">
    <name type="scientific">Tachysurus vachellii</name>
    <name type="common">Darkbarbel catfish</name>
    <name type="synonym">Pelteobagrus vachellii</name>
    <dbReference type="NCBI Taxonomy" id="175792"/>
    <lineage>
        <taxon>Eukaryota</taxon>
        <taxon>Metazoa</taxon>
        <taxon>Chordata</taxon>
        <taxon>Craniata</taxon>
        <taxon>Vertebrata</taxon>
        <taxon>Euteleostomi</taxon>
        <taxon>Actinopterygii</taxon>
        <taxon>Neopterygii</taxon>
        <taxon>Teleostei</taxon>
        <taxon>Ostariophysi</taxon>
        <taxon>Siluriformes</taxon>
        <taxon>Bagridae</taxon>
        <taxon>Tachysurus</taxon>
    </lineage>
</organism>
<dbReference type="Pfam" id="PF01390">
    <property type="entry name" value="SEA"/>
    <property type="match status" value="1"/>
</dbReference>
<evidence type="ECO:0000259" key="15">
    <source>
        <dbReference type="PROSITE" id="PS50024"/>
    </source>
</evidence>
<evidence type="ECO:0000256" key="12">
    <source>
        <dbReference type="SAM" id="MobiDB-lite"/>
    </source>
</evidence>
<evidence type="ECO:0000256" key="2">
    <source>
        <dbReference type="ARBA" id="ARBA00004247"/>
    </source>
</evidence>
<proteinExistence type="predicted"/>
<dbReference type="SUPFAM" id="SSF82671">
    <property type="entry name" value="SEA domain"/>
    <property type="match status" value="1"/>
</dbReference>
<protein>
    <recommendedName>
        <fullName evidence="4">Mucin-1</fullName>
    </recommendedName>
</protein>
<dbReference type="InterPro" id="IPR036364">
    <property type="entry name" value="SEA_dom_sf"/>
</dbReference>
<evidence type="ECO:0000256" key="8">
    <source>
        <dbReference type="ARBA" id="ARBA00022813"/>
    </source>
</evidence>
<keyword evidence="11" id="KW-0449">Lipoprotein</keyword>
<dbReference type="GO" id="GO:0005634">
    <property type="term" value="C:nucleus"/>
    <property type="evidence" value="ECO:0007669"/>
    <property type="project" value="UniProtKB-SubCell"/>
</dbReference>
<evidence type="ECO:0000256" key="9">
    <source>
        <dbReference type="ARBA" id="ARBA00023139"/>
    </source>
</evidence>
<evidence type="ECO:0000313" key="16">
    <source>
        <dbReference type="EMBL" id="KAK2864737.1"/>
    </source>
</evidence>
<dbReference type="PANTHER" id="PTHR10006:SF19">
    <property type="entry name" value="MUCIN-1"/>
    <property type="match status" value="1"/>
</dbReference>
<feature type="compositionally biased region" description="Polar residues" evidence="12">
    <location>
        <begin position="250"/>
        <end position="264"/>
    </location>
</feature>
<evidence type="ECO:0000256" key="13">
    <source>
        <dbReference type="SAM" id="Phobius"/>
    </source>
</evidence>
<dbReference type="AlphaFoldDB" id="A0AA88NQV4"/>
<evidence type="ECO:0000313" key="17">
    <source>
        <dbReference type="Proteomes" id="UP001187315"/>
    </source>
</evidence>
<evidence type="ECO:0000256" key="4">
    <source>
        <dbReference type="ARBA" id="ARBA00014269"/>
    </source>
</evidence>
<evidence type="ECO:0000256" key="11">
    <source>
        <dbReference type="ARBA" id="ARBA00023288"/>
    </source>
</evidence>
<keyword evidence="9" id="KW-0564">Palmitate</keyword>
<keyword evidence="17" id="KW-1185">Reference proteome</keyword>
<keyword evidence="7" id="KW-0597">Phosphoprotein</keyword>
<keyword evidence="13" id="KW-0812">Transmembrane</keyword>
<evidence type="ECO:0000256" key="1">
    <source>
        <dbReference type="ARBA" id="ARBA00004123"/>
    </source>
</evidence>
<evidence type="ECO:0000256" key="7">
    <source>
        <dbReference type="ARBA" id="ARBA00022553"/>
    </source>
</evidence>
<keyword evidence="13" id="KW-1133">Transmembrane helix</keyword>
<evidence type="ECO:0000256" key="14">
    <source>
        <dbReference type="SAM" id="SignalP"/>
    </source>
</evidence>
<evidence type="ECO:0000256" key="3">
    <source>
        <dbReference type="ARBA" id="ARBA00004496"/>
    </source>
</evidence>
<dbReference type="GO" id="GO:0016324">
    <property type="term" value="C:apical plasma membrane"/>
    <property type="evidence" value="ECO:0007669"/>
    <property type="project" value="UniProtKB-SubCell"/>
</dbReference>
<dbReference type="EMBL" id="JAVHJS010000003">
    <property type="protein sequence ID" value="KAK2864737.1"/>
    <property type="molecule type" value="Genomic_DNA"/>
</dbReference>
<keyword evidence="14" id="KW-0732">Signal</keyword>
<dbReference type="Proteomes" id="UP001187315">
    <property type="component" value="Unassembled WGS sequence"/>
</dbReference>
<evidence type="ECO:0000256" key="10">
    <source>
        <dbReference type="ARBA" id="ARBA00023242"/>
    </source>
</evidence>
<dbReference type="GO" id="GO:0005737">
    <property type="term" value="C:cytoplasm"/>
    <property type="evidence" value="ECO:0007669"/>
    <property type="project" value="UniProtKB-SubCell"/>
</dbReference>
<dbReference type="PANTHER" id="PTHR10006">
    <property type="entry name" value="MUCIN-1-RELATED"/>
    <property type="match status" value="1"/>
</dbReference>
<accession>A0AA88NQV4</accession>
<dbReference type="InterPro" id="IPR000082">
    <property type="entry name" value="SEA_dom"/>
</dbReference>
<keyword evidence="10" id="KW-0539">Nucleus</keyword>
<feature type="chain" id="PRO_5041655174" description="Mucin-1" evidence="14">
    <location>
        <begin position="28"/>
        <end position="270"/>
    </location>
</feature>
<evidence type="ECO:0000256" key="6">
    <source>
        <dbReference type="ARBA" id="ARBA00022490"/>
    </source>
</evidence>
<keyword evidence="8" id="KW-0068">Autocatalytic cleavage</keyword>
<keyword evidence="5" id="KW-1003">Cell membrane</keyword>
<comment type="subcellular location">
    <subcellularLocation>
        <location evidence="2">Apical cell membrane</location>
        <topology evidence="2">Single-pass type I membrane protein</topology>
    </subcellularLocation>
    <subcellularLocation>
        <location evidence="3">Cytoplasm</location>
    </subcellularLocation>
    <subcellularLocation>
        <location evidence="1">Nucleus</location>
    </subcellularLocation>
</comment>
<dbReference type="SMART" id="SM00200">
    <property type="entry name" value="SEA"/>
    <property type="match status" value="1"/>
</dbReference>
<comment type="caution">
    <text evidence="16">The sequence shown here is derived from an EMBL/GenBank/DDBJ whole genome shotgun (WGS) entry which is preliminary data.</text>
</comment>
<feature type="signal peptide" evidence="14">
    <location>
        <begin position="1"/>
        <end position="27"/>
    </location>
</feature>
<gene>
    <name evidence="16" type="ORF">Q7C36_003891</name>
</gene>
<feature type="region of interest" description="Disordered" evidence="12">
    <location>
        <begin position="232"/>
        <end position="270"/>
    </location>
</feature>
<dbReference type="PROSITE" id="PS50024">
    <property type="entry name" value="SEA"/>
    <property type="match status" value="1"/>
</dbReference>
<reference evidence="16" key="1">
    <citation type="submission" date="2023-08" db="EMBL/GenBank/DDBJ databases">
        <title>Pelteobagrus vachellii genome.</title>
        <authorList>
            <person name="Liu H."/>
        </authorList>
    </citation>
    <scope>NUCLEOTIDE SEQUENCE</scope>
    <source>
        <strain evidence="16">PRFRI_2022a</strain>
        <tissue evidence="16">Muscle</tissue>
    </source>
</reference>
<sequence>MEFSPKSRGTWPALCIAVFMMTASAEGVIIKEAAMFTSLDSVGYYFTMEIMNRVYNNSLLDPKSPDYQKMYNEVSSALYSIYGSPNSPTKPSYQGVQEMSFRNGSVIAESTVTFNRTMTNSIMLKYIFNHALLSNSEIDGLQIKLDSIDEKHASTTKSPIENNPSSDHGEGVPGWAIALLVLASIAILLLIIIIIILLIRWCCVDDSDEVRSLPPQEHTPYMRTTFREPLSVPAYSPHTPQKSLYPFEDLTQSPKPKPNRTGTYVVNPER</sequence>